<organism evidence="5 6">
    <name type="scientific">Malus baccata</name>
    <name type="common">Siberian crab apple</name>
    <name type="synonym">Pyrus baccata</name>
    <dbReference type="NCBI Taxonomy" id="106549"/>
    <lineage>
        <taxon>Eukaryota</taxon>
        <taxon>Viridiplantae</taxon>
        <taxon>Streptophyta</taxon>
        <taxon>Embryophyta</taxon>
        <taxon>Tracheophyta</taxon>
        <taxon>Spermatophyta</taxon>
        <taxon>Magnoliopsida</taxon>
        <taxon>eudicotyledons</taxon>
        <taxon>Gunneridae</taxon>
        <taxon>Pentapetalae</taxon>
        <taxon>rosids</taxon>
        <taxon>fabids</taxon>
        <taxon>Rosales</taxon>
        <taxon>Rosaceae</taxon>
        <taxon>Amygdaloideae</taxon>
        <taxon>Maleae</taxon>
        <taxon>Malus</taxon>
    </lineage>
</organism>
<dbReference type="InterPro" id="IPR002213">
    <property type="entry name" value="UDP_glucos_trans"/>
</dbReference>
<comment type="similarity">
    <text evidence="1 3">Belongs to the UDP-glycosyltransferase family.</text>
</comment>
<dbReference type="PROSITE" id="PS00375">
    <property type="entry name" value="UDPGT"/>
    <property type="match status" value="1"/>
</dbReference>
<evidence type="ECO:0000256" key="3">
    <source>
        <dbReference type="RuleBase" id="RU003718"/>
    </source>
</evidence>
<proteinExistence type="inferred from homology"/>
<dbReference type="Gene3D" id="3.40.50.2000">
    <property type="entry name" value="Glycogen Phosphorylase B"/>
    <property type="match status" value="2"/>
</dbReference>
<dbReference type="PANTHER" id="PTHR11926:SF1526">
    <property type="entry name" value="GLYCOSYLTRANSFERASE"/>
    <property type="match status" value="1"/>
</dbReference>
<reference evidence="5 6" key="1">
    <citation type="journal article" date="2019" name="G3 (Bethesda)">
        <title>Sequencing of a Wild Apple (Malus baccata) Genome Unravels the Differences Between Cultivated and Wild Apple Species Regarding Disease Resistance and Cold Tolerance.</title>
        <authorList>
            <person name="Chen X."/>
        </authorList>
    </citation>
    <scope>NUCLEOTIDE SEQUENCE [LARGE SCALE GENOMIC DNA]</scope>
    <source>
        <strain evidence="6">cv. Shandingzi</strain>
        <tissue evidence="5">Leaves</tissue>
    </source>
</reference>
<dbReference type="InterPro" id="IPR035595">
    <property type="entry name" value="UDP_glycos_trans_CS"/>
</dbReference>
<gene>
    <name evidence="5" type="ORF">C1H46_037532</name>
</gene>
<evidence type="ECO:0000256" key="2">
    <source>
        <dbReference type="ARBA" id="ARBA00022679"/>
    </source>
</evidence>
<dbReference type="STRING" id="106549.A0A540KS16"/>
<name>A0A540KS16_MALBA</name>
<evidence type="ECO:0000256" key="1">
    <source>
        <dbReference type="ARBA" id="ARBA00009995"/>
    </source>
</evidence>
<keyword evidence="2 3" id="KW-0808">Transferase</keyword>
<dbReference type="FunFam" id="3.40.50.2000:FF:000019">
    <property type="entry name" value="Glycosyltransferase"/>
    <property type="match status" value="1"/>
</dbReference>
<dbReference type="Pfam" id="PF00201">
    <property type="entry name" value="UDPGT"/>
    <property type="match status" value="1"/>
</dbReference>
<comment type="caution">
    <text evidence="5">The sequence shown here is derived from an EMBL/GenBank/DDBJ whole genome shotgun (WGS) entry which is preliminary data.</text>
</comment>
<dbReference type="PANTHER" id="PTHR11926">
    <property type="entry name" value="GLUCOSYL/GLUCURONOSYL TRANSFERASES"/>
    <property type="match status" value="1"/>
</dbReference>
<dbReference type="EMBL" id="VIEB01000999">
    <property type="protein sequence ID" value="TQD76939.1"/>
    <property type="molecule type" value="Genomic_DNA"/>
</dbReference>
<accession>A0A540KS16</accession>
<dbReference type="CDD" id="cd03784">
    <property type="entry name" value="GT1_Gtf-like"/>
    <property type="match status" value="1"/>
</dbReference>
<keyword evidence="3" id="KW-0328">Glycosyltransferase</keyword>
<dbReference type="GO" id="GO:0080044">
    <property type="term" value="F:quercetin 7-O-glucosyltransferase activity"/>
    <property type="evidence" value="ECO:0007669"/>
    <property type="project" value="TreeGrafter"/>
</dbReference>
<dbReference type="EC" id="2.4.1.-" evidence="4"/>
<dbReference type="GO" id="GO:0080043">
    <property type="term" value="F:quercetin 3-O-glucosyltransferase activity"/>
    <property type="evidence" value="ECO:0007669"/>
    <property type="project" value="TreeGrafter"/>
</dbReference>
<keyword evidence="6" id="KW-1185">Reference proteome</keyword>
<dbReference type="AlphaFoldDB" id="A0A540KS16"/>
<protein>
    <recommendedName>
        <fullName evidence="4">Glycosyltransferase</fullName>
        <ecNumber evidence="4">2.4.1.-</ecNumber>
    </recommendedName>
</protein>
<evidence type="ECO:0000313" key="5">
    <source>
        <dbReference type="EMBL" id="TQD76939.1"/>
    </source>
</evidence>
<dbReference type="Proteomes" id="UP000315295">
    <property type="component" value="Unassembled WGS sequence"/>
</dbReference>
<dbReference type="SUPFAM" id="SSF53756">
    <property type="entry name" value="UDP-Glycosyltransferase/glycogen phosphorylase"/>
    <property type="match status" value="1"/>
</dbReference>
<evidence type="ECO:0000256" key="4">
    <source>
        <dbReference type="RuleBase" id="RU362057"/>
    </source>
</evidence>
<sequence>MENHKGQVIVVTYPAQGHINPLLQFAKRLASKGVKTTLATTPYTIKSIYAPTVRIEPISDGYNQSGFNQAPSLAAYLDSFKTVGSKTLAELILKLNASAGSPPVSCIVYDSLFPWALDVAKEFKIYGAVFVTVSASVCSMFWRVVNRRQSLLMLQETDDDRGLVNMPGLPPLAPSELPRGLVNMPGLPPLAPSELPSFLSQPESETHSPYLLVILEKFSKLEENDWVFCNSFQELETELMDEMLGLWPLVMVGPMVPSAYLDQQMEGDIAYGASLWEPKADQCMKWLEEKALKSVVYVSFGSMAEIAAKQVEEIAWGLKASGLNFLWVVKGPEGKLPDEFLESVGQAGLVVPWCNQLEVLGHRSVGCFVTHGGWNSTLEGLSLGVPMVVMPQWSDQPTNAKFVELWGVGVRVKKNEEGIVSRDEIEMCVREVMGGERSGEIKSNALKWREAAKRSVSVGGNSDDNINEFVAKLSMPKEG</sequence>
<evidence type="ECO:0000313" key="6">
    <source>
        <dbReference type="Proteomes" id="UP000315295"/>
    </source>
</evidence>